<reference evidence="3" key="1">
    <citation type="journal article" date="2010" name="Science">
        <title>Plasticity of animal genome architecture unmasked by rapid evolution of a pelagic tunicate.</title>
        <authorList>
            <person name="Denoeud F."/>
            <person name="Henriet S."/>
            <person name="Mungpakdee S."/>
            <person name="Aury J.M."/>
            <person name="Da Silva C."/>
            <person name="Brinkmann H."/>
            <person name="Mikhaleva J."/>
            <person name="Olsen L.C."/>
            <person name="Jubin C."/>
            <person name="Canestro C."/>
            <person name="Bouquet J.M."/>
            <person name="Danks G."/>
            <person name="Poulain J."/>
            <person name="Campsteijn C."/>
            <person name="Adamski M."/>
            <person name="Cross I."/>
            <person name="Yadetie F."/>
            <person name="Muffato M."/>
            <person name="Louis A."/>
            <person name="Butcher S."/>
            <person name="Tsagkogeorga G."/>
            <person name="Konrad A."/>
            <person name="Singh S."/>
            <person name="Jensen M.F."/>
            <person name="Cong E.H."/>
            <person name="Eikeseth-Otteraa H."/>
            <person name="Noel B."/>
            <person name="Anthouard V."/>
            <person name="Porcel B.M."/>
            <person name="Kachouri-Lafond R."/>
            <person name="Nishino A."/>
            <person name="Ugolini M."/>
            <person name="Chourrout P."/>
            <person name="Nishida H."/>
            <person name="Aasland R."/>
            <person name="Huzurbazar S."/>
            <person name="Westhof E."/>
            <person name="Delsuc F."/>
            <person name="Lehrach H."/>
            <person name="Reinhardt R."/>
            <person name="Weissenbach J."/>
            <person name="Roy S.W."/>
            <person name="Artiguenave F."/>
            <person name="Postlethwait J.H."/>
            <person name="Manak J.R."/>
            <person name="Thompson E.M."/>
            <person name="Jaillon O."/>
            <person name="Du Pasquier L."/>
            <person name="Boudinot P."/>
            <person name="Liberles D.A."/>
            <person name="Volff J.N."/>
            <person name="Philippe H."/>
            <person name="Lenhard B."/>
            <person name="Roest Crollius H."/>
            <person name="Wincker P."/>
            <person name="Chourrout D."/>
        </authorList>
    </citation>
    <scope>NUCLEOTIDE SEQUENCE [LARGE SCALE GENOMIC DNA]</scope>
</reference>
<gene>
    <name evidence="3" type="ORF">GSOID_T00023231001</name>
</gene>
<feature type="compositionally biased region" description="Polar residues" evidence="1">
    <location>
        <begin position="118"/>
        <end position="129"/>
    </location>
</feature>
<protein>
    <recommendedName>
        <fullName evidence="4">Secreted protein</fullName>
    </recommendedName>
</protein>
<dbReference type="Proteomes" id="UP000011014">
    <property type="component" value="Unassembled WGS sequence"/>
</dbReference>
<evidence type="ECO:0000256" key="1">
    <source>
        <dbReference type="SAM" id="MobiDB-lite"/>
    </source>
</evidence>
<evidence type="ECO:0000256" key="2">
    <source>
        <dbReference type="SAM" id="SignalP"/>
    </source>
</evidence>
<accession>E4Z0E7</accession>
<feature type="compositionally biased region" description="Low complexity" evidence="1">
    <location>
        <begin position="25"/>
        <end position="37"/>
    </location>
</feature>
<feature type="signal peptide" evidence="2">
    <location>
        <begin position="1"/>
        <end position="21"/>
    </location>
</feature>
<sequence>MSQRQVLLVLKSLFFFKFSSSIKKRGPSSSRPWPSFPRVHRTSRPSKPLASCSFCAHFFSMLSPPSSRQPHSRSAVLLITMTIWPRPWSSRTSSRSSCTRSPSRTAFTKRPPRLFSAPSPNTLPSLPRP</sequence>
<dbReference type="EMBL" id="FN656303">
    <property type="protein sequence ID" value="CBY41175.1"/>
    <property type="molecule type" value="Genomic_DNA"/>
</dbReference>
<proteinExistence type="predicted"/>
<feature type="compositionally biased region" description="Low complexity" evidence="1">
    <location>
        <begin position="87"/>
        <end position="105"/>
    </location>
</feature>
<keyword evidence="2" id="KW-0732">Signal</keyword>
<evidence type="ECO:0000313" key="3">
    <source>
        <dbReference type="EMBL" id="CBY41175.1"/>
    </source>
</evidence>
<dbReference type="AlphaFoldDB" id="E4Z0E7"/>
<organism evidence="3">
    <name type="scientific">Oikopleura dioica</name>
    <name type="common">Tunicate</name>
    <dbReference type="NCBI Taxonomy" id="34765"/>
    <lineage>
        <taxon>Eukaryota</taxon>
        <taxon>Metazoa</taxon>
        <taxon>Chordata</taxon>
        <taxon>Tunicata</taxon>
        <taxon>Appendicularia</taxon>
        <taxon>Copelata</taxon>
        <taxon>Oikopleuridae</taxon>
        <taxon>Oikopleura</taxon>
    </lineage>
</organism>
<evidence type="ECO:0008006" key="4">
    <source>
        <dbReference type="Google" id="ProtNLM"/>
    </source>
</evidence>
<name>E4Z0E7_OIKDI</name>
<feature type="region of interest" description="Disordered" evidence="1">
    <location>
        <begin position="25"/>
        <end position="46"/>
    </location>
</feature>
<feature type="chain" id="PRO_5003192636" description="Secreted protein" evidence="2">
    <location>
        <begin position="22"/>
        <end position="129"/>
    </location>
</feature>
<feature type="region of interest" description="Disordered" evidence="1">
    <location>
        <begin position="87"/>
        <end position="129"/>
    </location>
</feature>